<dbReference type="STRING" id="351160.RCIX659"/>
<dbReference type="AlphaFoldDB" id="Q0W6D5"/>
<dbReference type="eggNOG" id="arCOG06738">
    <property type="taxonomic scope" value="Archaea"/>
</dbReference>
<feature type="domain" description="GH29D-like beta-sandwich" evidence="1">
    <location>
        <begin position="181"/>
        <end position="243"/>
    </location>
</feature>
<keyword evidence="3" id="KW-1185">Reference proteome</keyword>
<reference evidence="2 3" key="1">
    <citation type="journal article" date="2006" name="Science">
        <title>Genome of rice cluster I archaea -- the key methane producers in the rice rhizosphere.</title>
        <authorList>
            <person name="Erkel C."/>
            <person name="Kube M."/>
            <person name="Reinhardt R."/>
            <person name="Liesack W."/>
        </authorList>
    </citation>
    <scope>NUCLEOTIDE SEQUENCE [LARGE SCALE GENOMIC DNA]</scope>
    <source>
        <strain evidence="3">DSM 22066 / NBRC 105507 / MRE50</strain>
    </source>
</reference>
<dbReference type="Gene3D" id="3.30.1920.20">
    <property type="match status" value="3"/>
</dbReference>
<dbReference type="KEGG" id="rci:RCIX659"/>
<organism evidence="2 3">
    <name type="scientific">Methanocella arvoryzae (strain DSM 22066 / NBRC 105507 / MRE50)</name>
    <dbReference type="NCBI Taxonomy" id="351160"/>
    <lineage>
        <taxon>Archaea</taxon>
        <taxon>Methanobacteriati</taxon>
        <taxon>Methanobacteriota</taxon>
        <taxon>Stenosarchaea group</taxon>
        <taxon>Methanomicrobia</taxon>
        <taxon>Methanocellales</taxon>
        <taxon>Methanocellaceae</taxon>
        <taxon>Methanocella</taxon>
    </lineage>
</organism>
<gene>
    <name evidence="2" type="ORF">RCIX659</name>
</gene>
<dbReference type="InterPro" id="IPR058094">
    <property type="entry name" value="Ig-like_OmpL47-like"/>
</dbReference>
<dbReference type="PATRIC" id="fig|351160.9.peg.2178"/>
<proteinExistence type="predicted"/>
<evidence type="ECO:0000313" key="2">
    <source>
        <dbReference type="EMBL" id="CAJ36058.1"/>
    </source>
</evidence>
<evidence type="ECO:0000313" key="3">
    <source>
        <dbReference type="Proteomes" id="UP000000663"/>
    </source>
</evidence>
<dbReference type="InterPro" id="IPR059177">
    <property type="entry name" value="GH29D-like_dom"/>
</dbReference>
<dbReference type="Pfam" id="PF13290">
    <property type="entry name" value="CHB_HEX_C_1"/>
    <property type="match status" value="1"/>
</dbReference>
<dbReference type="OrthoDB" id="151891at2157"/>
<name>Q0W6D5_METAR</name>
<sequence>MIAASALFAAPALADFPKSSDIQFSQSNYDVYELANGNDVTVRITVTINDLDLDDDERYRVHINTDQRTALRDEDRYGQRDYVPYWEHDYRYLEFTSADNGAIAQKHFDVTVHSNTVDDAATEYFVVEMRGYWKGYKTLIGWIYPDYDSFKNIKRSNVTIYDADTTAPITTATASGTSGANGWYTSIVQVTLTASDEDSGVANTYYTIDGGAQQTYSAPFTVTDGTHTIQYWSVDKAGNTETAQTLNLNVDTKAPVITSDRTPANANGWNNGDVTVSFTATDDGSGISGSASYSQTLTGEGSSQSVEWSVTDLAGNTANATVSNINIDKTAPSITGAVDRDANANGWYNADVTVTFTAGADLSGIASITDPVVLGEGAGQSVTGTVVDLAGNSASTTVSGINVDKTAPVLVSSGPTTSPNINGWYNGDVTVNFVGSDALSGISGSTSADVVVSTEGADEVASYTFTDKAGNSATFYVTGIKLDKTAPVITTARTPANANGWNNGPVTVSFTATDAGSGIDGDATYEETVAGDGEDQEASWSVSDLAGNSASATVGGINIDTAAPTTTDDLTGTLGNDGWFLTDVHVTLSATDGAAFQAVSGSGLLLLAAGSSDEGSSGIAEIWYTLDGSAPIAYPDGGFDVTGNGQHVITFWSVDAAGNAEEPNTDNFKIDKDAPVTTFSVTGAEVTLDAADNIDGSGVAATYYTLNGGLTQTYIGSFPLPDGTYTIEFWSEDVAGNVELHGDGLNTETFTVETVQSYTIHLLTGWNLVSSPLIIEPMRASDIVGNGITMVAKYNKDTGEFTIYSMEINQPGDPEDFVVTNDVGYYFAASQDMDYTFVGVYAPVPYSIDVPGDNRWDIYGWTSLQSSTAYEVASLMDGMQMIAVYNHDTGGFTIFSEEINTVQDAENFVMGPGVGYFITSDTTTTLAYEVPV</sequence>
<dbReference type="NCBIfam" id="NF047446">
    <property type="entry name" value="barrel_OmpL47"/>
    <property type="match status" value="2"/>
</dbReference>
<dbReference type="RefSeq" id="WP_012036451.1">
    <property type="nucleotide sequence ID" value="NC_009464.1"/>
</dbReference>
<evidence type="ECO:0000259" key="1">
    <source>
        <dbReference type="Pfam" id="PF13290"/>
    </source>
</evidence>
<protein>
    <recommendedName>
        <fullName evidence="1">GH29D-like beta-sandwich domain-containing protein</fullName>
    </recommendedName>
</protein>
<dbReference type="Proteomes" id="UP000000663">
    <property type="component" value="Chromosome"/>
</dbReference>
<dbReference type="GeneID" id="5143397"/>
<accession>Q0W6D5</accession>
<dbReference type="EMBL" id="AM114193">
    <property type="protein sequence ID" value="CAJ36058.1"/>
    <property type="molecule type" value="Genomic_DNA"/>
</dbReference>
<dbReference type="eggNOG" id="arCOG03439">
    <property type="taxonomic scope" value="Archaea"/>
</dbReference>